<keyword evidence="1" id="KW-1133">Transmembrane helix</keyword>
<accession>A0A6J4IUR9</accession>
<feature type="transmembrane region" description="Helical" evidence="1">
    <location>
        <begin position="62"/>
        <end position="88"/>
    </location>
</feature>
<dbReference type="Pfam" id="PF06170">
    <property type="entry name" value="DUF983"/>
    <property type="match status" value="1"/>
</dbReference>
<evidence type="ECO:0000313" key="2">
    <source>
        <dbReference type="EMBL" id="CAA9259325.1"/>
    </source>
</evidence>
<keyword evidence="1" id="KW-0812">Transmembrane</keyword>
<organism evidence="2">
    <name type="scientific">uncultured Acidimicrobiales bacterium</name>
    <dbReference type="NCBI Taxonomy" id="310071"/>
    <lineage>
        <taxon>Bacteria</taxon>
        <taxon>Bacillati</taxon>
        <taxon>Actinomycetota</taxon>
        <taxon>Acidimicrobiia</taxon>
        <taxon>Acidimicrobiales</taxon>
        <taxon>environmental samples</taxon>
    </lineage>
</organism>
<name>A0A6J4IUR9_9ACTN</name>
<sequence length="148" mass="16529">MTAPEAGTSHYGNRPSLGRMLARASVRHCPRCGSGRLFESYFRLRDHCPGCDYLFAREEGFWLGAFVVNFVVAEGAVFLLMFAFIFRLAATEGTQQGSMLSWLVMGVVLAVVTPIVFYPFSKTIWAAVDIFMQGARPDVDRHGRTRRG</sequence>
<evidence type="ECO:0000256" key="1">
    <source>
        <dbReference type="SAM" id="Phobius"/>
    </source>
</evidence>
<keyword evidence="1" id="KW-0472">Membrane</keyword>
<gene>
    <name evidence="2" type="ORF">AVDCRST_MAG50-2917</name>
</gene>
<reference evidence="2" key="1">
    <citation type="submission" date="2020-02" db="EMBL/GenBank/DDBJ databases">
        <authorList>
            <person name="Meier V. D."/>
        </authorList>
    </citation>
    <scope>NUCLEOTIDE SEQUENCE</scope>
    <source>
        <strain evidence="2">AVDCRST_MAG50</strain>
    </source>
</reference>
<proteinExistence type="predicted"/>
<dbReference type="AlphaFoldDB" id="A0A6J4IUR9"/>
<dbReference type="InterPro" id="IPR009325">
    <property type="entry name" value="DUF983"/>
</dbReference>
<protein>
    <recommendedName>
        <fullName evidence="3">DUF983 domain-containing protein</fullName>
    </recommendedName>
</protein>
<feature type="transmembrane region" description="Helical" evidence="1">
    <location>
        <begin position="100"/>
        <end position="120"/>
    </location>
</feature>
<evidence type="ECO:0008006" key="3">
    <source>
        <dbReference type="Google" id="ProtNLM"/>
    </source>
</evidence>
<dbReference type="EMBL" id="CADCTF010000127">
    <property type="protein sequence ID" value="CAA9259325.1"/>
    <property type="molecule type" value="Genomic_DNA"/>
</dbReference>